<name>A0A975BKK5_9BACT</name>
<reference evidence="1" key="1">
    <citation type="journal article" date="2021" name="Microb. Physiol.">
        <title>Proteogenomic Insights into the Physiology of Marine, Sulfate-Reducing, Filamentous Desulfonema limicola and Desulfonema magnum.</title>
        <authorList>
            <person name="Schnaars V."/>
            <person name="Wohlbrand L."/>
            <person name="Scheve S."/>
            <person name="Hinrichs C."/>
            <person name="Reinhardt R."/>
            <person name="Rabus R."/>
        </authorList>
    </citation>
    <scope>NUCLEOTIDE SEQUENCE</scope>
    <source>
        <strain evidence="1">4be13</strain>
    </source>
</reference>
<dbReference type="AlphaFoldDB" id="A0A975BKK5"/>
<keyword evidence="2" id="KW-1185">Reference proteome</keyword>
<dbReference type="EMBL" id="CP061800">
    <property type="protein sequence ID" value="QTA87111.1"/>
    <property type="molecule type" value="Genomic_DNA"/>
</dbReference>
<organism evidence="1 2">
    <name type="scientific">Desulfonema magnum</name>
    <dbReference type="NCBI Taxonomy" id="45655"/>
    <lineage>
        <taxon>Bacteria</taxon>
        <taxon>Pseudomonadati</taxon>
        <taxon>Thermodesulfobacteriota</taxon>
        <taxon>Desulfobacteria</taxon>
        <taxon>Desulfobacterales</taxon>
        <taxon>Desulfococcaceae</taxon>
        <taxon>Desulfonema</taxon>
    </lineage>
</organism>
<evidence type="ECO:0000313" key="1">
    <source>
        <dbReference type="EMBL" id="QTA87111.1"/>
    </source>
</evidence>
<dbReference type="Proteomes" id="UP000663722">
    <property type="component" value="Chromosome"/>
</dbReference>
<protein>
    <submittedName>
        <fullName evidence="1">Uncharacterized protein</fullName>
    </submittedName>
</protein>
<gene>
    <name evidence="1" type="ORF">dnm_031390</name>
</gene>
<evidence type="ECO:0000313" key="2">
    <source>
        <dbReference type="Proteomes" id="UP000663722"/>
    </source>
</evidence>
<dbReference type="KEGG" id="dmm:dnm_031390"/>
<proteinExistence type="predicted"/>
<sequence length="52" mass="6373">MTLKKNPPTSFCKKFKKTKRYQRRRNITKKLFQCRLSKNLSHLYHSYPVRAT</sequence>
<accession>A0A975BKK5</accession>